<dbReference type="EMBL" id="JACHFW010000010">
    <property type="protein sequence ID" value="MBB5265231.1"/>
    <property type="molecule type" value="Genomic_DNA"/>
</dbReference>
<comment type="caution">
    <text evidence="1">The sequence shown here is derived from an EMBL/GenBank/DDBJ whole genome shotgun (WGS) entry which is preliminary data.</text>
</comment>
<evidence type="ECO:0000313" key="2">
    <source>
        <dbReference type="Proteomes" id="UP000543642"/>
    </source>
</evidence>
<sequence>MYRRFKMNFPIYTLTIENTGGLGVVSMTDILDGFVYKSYHDITGSLSPKFMLYLFKKQ</sequence>
<keyword evidence="2" id="KW-1185">Reference proteome</keyword>
<reference evidence="1 2" key="1">
    <citation type="submission" date="2020-08" db="EMBL/GenBank/DDBJ databases">
        <title>Genomic Encyclopedia of Type Strains, Phase IV (KMG-IV): sequencing the most valuable type-strain genomes for metagenomic binning, comparative biology and taxonomic classification.</title>
        <authorList>
            <person name="Goeker M."/>
        </authorList>
    </citation>
    <scope>NUCLEOTIDE SEQUENCE [LARGE SCALE GENOMIC DNA]</scope>
    <source>
        <strain evidence="1 2">DSM 106146</strain>
    </source>
</reference>
<dbReference type="AlphaFoldDB" id="A0A7W8HB41"/>
<organism evidence="1 2">
    <name type="scientific">Catenibacillus scindens</name>
    <dbReference type="NCBI Taxonomy" id="673271"/>
    <lineage>
        <taxon>Bacteria</taxon>
        <taxon>Bacillati</taxon>
        <taxon>Bacillota</taxon>
        <taxon>Clostridia</taxon>
        <taxon>Lachnospirales</taxon>
        <taxon>Lachnospiraceae</taxon>
        <taxon>Catenibacillus</taxon>
    </lineage>
</organism>
<gene>
    <name evidence="1" type="ORF">HNP82_002374</name>
</gene>
<evidence type="ECO:0000313" key="1">
    <source>
        <dbReference type="EMBL" id="MBB5265231.1"/>
    </source>
</evidence>
<proteinExistence type="predicted"/>
<protein>
    <submittedName>
        <fullName evidence="1">Uncharacterized protein</fullName>
    </submittedName>
</protein>
<name>A0A7W8HB41_9FIRM</name>
<dbReference type="Proteomes" id="UP000543642">
    <property type="component" value="Unassembled WGS sequence"/>
</dbReference>
<accession>A0A7W8HB41</accession>